<name>A0AAU6WND0_9FLAO</name>
<evidence type="ECO:0000313" key="2">
    <source>
        <dbReference type="Proteomes" id="UP001463665"/>
    </source>
</evidence>
<dbReference type="RefSeq" id="WP_294220007.1">
    <property type="nucleotide sequence ID" value="NZ_CP154834.1"/>
</dbReference>
<dbReference type="EMBL" id="CP154834">
    <property type="protein sequence ID" value="XAO74271.1"/>
    <property type="molecule type" value="Genomic_DNA"/>
</dbReference>
<dbReference type="Proteomes" id="UP001463665">
    <property type="component" value="Chromosome"/>
</dbReference>
<keyword evidence="2" id="KW-1185">Reference proteome</keyword>
<gene>
    <name evidence="1" type="ORF">AAFP95_22060</name>
</gene>
<proteinExistence type="predicted"/>
<protein>
    <recommendedName>
        <fullName evidence="3">Bacteriocin</fullName>
    </recommendedName>
</protein>
<evidence type="ECO:0000313" key="1">
    <source>
        <dbReference type="EMBL" id="XAO74271.1"/>
    </source>
</evidence>
<organism evidence="1 2">
    <name type="scientific">Chryseobacterium endophyticum</name>
    <dbReference type="NCBI Taxonomy" id="1854762"/>
    <lineage>
        <taxon>Bacteria</taxon>
        <taxon>Pseudomonadati</taxon>
        <taxon>Bacteroidota</taxon>
        <taxon>Flavobacteriia</taxon>
        <taxon>Flavobacteriales</taxon>
        <taxon>Weeksellaceae</taxon>
        <taxon>Chryseobacterium group</taxon>
        <taxon>Chryseobacterium</taxon>
    </lineage>
</organism>
<evidence type="ECO:0008006" key="3">
    <source>
        <dbReference type="Google" id="ProtNLM"/>
    </source>
</evidence>
<sequence>MKNLKKLKRKDLYQISGAANCNGCPTGGYGPGGPSNGYTYSCEDYNVLPSRCKSCVLVSSECFNP</sequence>
<dbReference type="AlphaFoldDB" id="A0AAU6WND0"/>
<accession>A0AAU6WND0</accession>
<reference evidence="1 2" key="1">
    <citation type="submission" date="2024-04" db="EMBL/GenBank/DDBJ databases">
        <title>Genome sequencing and assembly of rice foliar adapted Chryseobacterium endophyticum OsEnb-ALM-A6.</title>
        <authorList>
            <person name="Kumar S."/>
            <person name="Javed M."/>
            <person name="Chouhan V."/>
            <person name="Charishma K."/>
            <person name="Patel A."/>
            <person name="Kumar M."/>
            <person name="Sahu K.P."/>
            <person name="Kumar A."/>
        </authorList>
    </citation>
    <scope>NUCLEOTIDE SEQUENCE [LARGE SCALE GENOMIC DNA]</scope>
    <source>
        <strain evidence="1 2">OsEnb-ALM-A6</strain>
    </source>
</reference>